<keyword evidence="4" id="KW-1185">Reference proteome</keyword>
<evidence type="ECO:0000313" key="4">
    <source>
        <dbReference type="Proteomes" id="UP001165122"/>
    </source>
</evidence>
<sequence length="171" mass="19424">MEEDNDSLELLSVDALGPKKKKKKKRKGAVLVEEQPRNAKKMKSANKSHPTTWIEDETATLLEGVKKHGLDFERIQVREWSSAWPRVEVSLINGRKAHSKIVCAVITPDKLRELKPPSNVWTEEETAALFEGVEKHGLDLNKIKAESGDRLDKRSKVALYSKLHRQKIVNP</sequence>
<proteinExistence type="predicted"/>
<dbReference type="Gene3D" id="1.10.246.220">
    <property type="match status" value="1"/>
</dbReference>
<name>A0A9W6ZVZ2_9STRA</name>
<dbReference type="Proteomes" id="UP001165122">
    <property type="component" value="Unassembled WGS sequence"/>
</dbReference>
<gene>
    <name evidence="3" type="ORF">TrLO_g903</name>
</gene>
<evidence type="ECO:0000256" key="1">
    <source>
        <dbReference type="SAM" id="MobiDB-lite"/>
    </source>
</evidence>
<organism evidence="3 4">
    <name type="scientific">Triparma laevis f. longispina</name>
    <dbReference type="NCBI Taxonomy" id="1714387"/>
    <lineage>
        <taxon>Eukaryota</taxon>
        <taxon>Sar</taxon>
        <taxon>Stramenopiles</taxon>
        <taxon>Ochrophyta</taxon>
        <taxon>Bolidophyceae</taxon>
        <taxon>Parmales</taxon>
        <taxon>Triparmaceae</taxon>
        <taxon>Triparma</taxon>
    </lineage>
</organism>
<dbReference type="SMART" id="SM00717">
    <property type="entry name" value="SANT"/>
    <property type="match status" value="1"/>
</dbReference>
<feature type="compositionally biased region" description="Basic residues" evidence="1">
    <location>
        <begin position="18"/>
        <end position="28"/>
    </location>
</feature>
<evidence type="ECO:0000259" key="2">
    <source>
        <dbReference type="SMART" id="SM00717"/>
    </source>
</evidence>
<feature type="region of interest" description="Disordered" evidence="1">
    <location>
        <begin position="1"/>
        <end position="52"/>
    </location>
</feature>
<accession>A0A9W6ZVZ2</accession>
<evidence type="ECO:0000313" key="3">
    <source>
        <dbReference type="EMBL" id="GMH60696.1"/>
    </source>
</evidence>
<dbReference type="InterPro" id="IPR001005">
    <property type="entry name" value="SANT/Myb"/>
</dbReference>
<reference evidence="4" key="1">
    <citation type="journal article" date="2023" name="Commun. Biol.">
        <title>Genome analysis of Parmales, the sister group of diatoms, reveals the evolutionary specialization of diatoms from phago-mixotrophs to photoautotrophs.</title>
        <authorList>
            <person name="Ban H."/>
            <person name="Sato S."/>
            <person name="Yoshikawa S."/>
            <person name="Yamada K."/>
            <person name="Nakamura Y."/>
            <person name="Ichinomiya M."/>
            <person name="Sato N."/>
            <person name="Blanc-Mathieu R."/>
            <person name="Endo H."/>
            <person name="Kuwata A."/>
            <person name="Ogata H."/>
        </authorList>
    </citation>
    <scope>NUCLEOTIDE SEQUENCE [LARGE SCALE GENOMIC DNA]</scope>
    <source>
        <strain evidence="4">NIES 3700</strain>
    </source>
</reference>
<comment type="caution">
    <text evidence="3">The sequence shown here is derived from an EMBL/GenBank/DDBJ whole genome shotgun (WGS) entry which is preliminary data.</text>
</comment>
<dbReference type="EMBL" id="BRXW01000503">
    <property type="protein sequence ID" value="GMH60696.1"/>
    <property type="molecule type" value="Genomic_DNA"/>
</dbReference>
<protein>
    <recommendedName>
        <fullName evidence="2">Myb-like domain-containing protein</fullName>
    </recommendedName>
</protein>
<dbReference type="AlphaFoldDB" id="A0A9W6ZVZ2"/>
<feature type="domain" description="Myb-like" evidence="2">
    <location>
        <begin position="117"/>
        <end position="169"/>
    </location>
</feature>